<reference evidence="1" key="1">
    <citation type="submission" date="2019-03" db="EMBL/GenBank/DDBJ databases">
        <authorList>
            <person name="Mank J."/>
            <person name="Almeida P."/>
        </authorList>
    </citation>
    <scope>NUCLEOTIDE SEQUENCE</scope>
    <source>
        <strain evidence="1">78183</strain>
    </source>
</reference>
<name>A0A6N2M8Y9_SALVM</name>
<gene>
    <name evidence="1" type="ORF">SVIM_LOCUS333128</name>
</gene>
<dbReference type="EMBL" id="CAADRP010001719">
    <property type="protein sequence ID" value="VFU50146.1"/>
    <property type="molecule type" value="Genomic_DNA"/>
</dbReference>
<protein>
    <submittedName>
        <fullName evidence="1">Uncharacterized protein</fullName>
    </submittedName>
</protein>
<dbReference type="AlphaFoldDB" id="A0A6N2M8Y9"/>
<accession>A0A6N2M8Y9</accession>
<proteinExistence type="predicted"/>
<evidence type="ECO:0000313" key="1">
    <source>
        <dbReference type="EMBL" id="VFU50146.1"/>
    </source>
</evidence>
<organism evidence="1">
    <name type="scientific">Salix viminalis</name>
    <name type="common">Common osier</name>
    <name type="synonym">Basket willow</name>
    <dbReference type="NCBI Taxonomy" id="40686"/>
    <lineage>
        <taxon>Eukaryota</taxon>
        <taxon>Viridiplantae</taxon>
        <taxon>Streptophyta</taxon>
        <taxon>Embryophyta</taxon>
        <taxon>Tracheophyta</taxon>
        <taxon>Spermatophyta</taxon>
        <taxon>Magnoliopsida</taxon>
        <taxon>eudicotyledons</taxon>
        <taxon>Gunneridae</taxon>
        <taxon>Pentapetalae</taxon>
        <taxon>rosids</taxon>
        <taxon>fabids</taxon>
        <taxon>Malpighiales</taxon>
        <taxon>Salicaceae</taxon>
        <taxon>Saliceae</taxon>
        <taxon>Salix</taxon>
    </lineage>
</organism>
<sequence length="82" mass="9553">MVQKSVEMDCRSFVFAFKALEQFRDLRRKISSLCCLEDGFCLCFAGSKWFGSFLRSFICVPEEGFEIGRDFARVRKNKECDS</sequence>